<dbReference type="Proteomes" id="UP000501518">
    <property type="component" value="Chromosome"/>
</dbReference>
<protein>
    <submittedName>
        <fullName evidence="1">DUF664 domain-containing protein</fullName>
    </submittedName>
</protein>
<sequence>MPFAAPPIHIETEALVTFAQQQVGQLRSTALNLTWEQATATPLPSSLSIAGLVAHSVQVIHGWLAAAQRAPEVIPLEEYAHITAGTGLPEGSFSGCEVPEGLSLERLLGLLDDRVDELAEVIPGLDLDLEFPNPAPQYMPAESYSNRWAVNHIITEIARHAGHADLIRQAIDGATAYELNFYADGGTPEQWAEQAAVWGIE</sequence>
<dbReference type="Gene3D" id="1.20.120.450">
    <property type="entry name" value="dinb family like domain"/>
    <property type="match status" value="1"/>
</dbReference>
<dbReference type="RefSeq" id="WP_165884295.1">
    <property type="nucleotide sequence ID" value="NZ_CP035810.1"/>
</dbReference>
<dbReference type="InterPro" id="IPR034660">
    <property type="entry name" value="DinB/YfiT-like"/>
</dbReference>
<name>A0A6G8KYN0_9MICO</name>
<dbReference type="Pfam" id="PF04978">
    <property type="entry name" value="MST"/>
    <property type="match status" value="1"/>
</dbReference>
<organism evidence="1 2">
    <name type="scientific">Brevibacterium luteolum</name>
    <dbReference type="NCBI Taxonomy" id="199591"/>
    <lineage>
        <taxon>Bacteria</taxon>
        <taxon>Bacillati</taxon>
        <taxon>Actinomycetota</taxon>
        <taxon>Actinomycetes</taxon>
        <taxon>Micrococcales</taxon>
        <taxon>Brevibacteriaceae</taxon>
        <taxon>Brevibacterium</taxon>
    </lineage>
</organism>
<evidence type="ECO:0000313" key="2">
    <source>
        <dbReference type="Proteomes" id="UP000501518"/>
    </source>
</evidence>
<gene>
    <name evidence="1" type="ORF">EW640_12010</name>
</gene>
<evidence type="ECO:0000313" key="1">
    <source>
        <dbReference type="EMBL" id="QIN29917.1"/>
    </source>
</evidence>
<dbReference type="KEGG" id="blut:EW640_12010"/>
<dbReference type="AlphaFoldDB" id="A0A6G8KYN0"/>
<reference evidence="1 2" key="1">
    <citation type="submission" date="2019-02" db="EMBL/GenBank/DDBJ databases">
        <title>Complete Genome Sequence and Methylome Analysis of Brevibacterium luteolum NEB1784.</title>
        <authorList>
            <person name="Fomenkov A."/>
            <person name="Roberts R.J."/>
        </authorList>
    </citation>
    <scope>NUCLEOTIDE SEQUENCE [LARGE SCALE GENOMIC DNA]</scope>
    <source>
        <strain evidence="1 2">NEB1784</strain>
    </source>
</reference>
<accession>A0A6G8KYN0</accession>
<dbReference type="EMBL" id="CP035810">
    <property type="protein sequence ID" value="QIN29917.1"/>
    <property type="molecule type" value="Genomic_DNA"/>
</dbReference>
<dbReference type="InterPro" id="IPR007061">
    <property type="entry name" value="MST-like"/>
</dbReference>
<dbReference type="SUPFAM" id="SSF109854">
    <property type="entry name" value="DinB/YfiT-like putative metalloenzymes"/>
    <property type="match status" value="1"/>
</dbReference>
<proteinExistence type="predicted"/>